<dbReference type="AlphaFoldDB" id="A0AAV4WJV3"/>
<accession>A0AAV4WJV3</accession>
<sequence length="77" mass="8696">MCSIELAPFLLCSVPKNTDKKGEMPSRTFAHSPSPFFDILSKRLSQPIAVSKVCRLIQILPPHPDDKGFPIIELDWF</sequence>
<protein>
    <submittedName>
        <fullName evidence="1">Uncharacterized protein</fullName>
    </submittedName>
</protein>
<name>A0AAV4WJV3_CAEEX</name>
<comment type="caution">
    <text evidence="1">The sequence shown here is derived from an EMBL/GenBank/DDBJ whole genome shotgun (WGS) entry which is preliminary data.</text>
</comment>
<reference evidence="1 2" key="1">
    <citation type="submission" date="2021-06" db="EMBL/GenBank/DDBJ databases">
        <title>Caerostris extrusa draft genome.</title>
        <authorList>
            <person name="Kono N."/>
            <person name="Arakawa K."/>
        </authorList>
    </citation>
    <scope>NUCLEOTIDE SEQUENCE [LARGE SCALE GENOMIC DNA]</scope>
</reference>
<organism evidence="1 2">
    <name type="scientific">Caerostris extrusa</name>
    <name type="common">Bark spider</name>
    <name type="synonym">Caerostris bankana</name>
    <dbReference type="NCBI Taxonomy" id="172846"/>
    <lineage>
        <taxon>Eukaryota</taxon>
        <taxon>Metazoa</taxon>
        <taxon>Ecdysozoa</taxon>
        <taxon>Arthropoda</taxon>
        <taxon>Chelicerata</taxon>
        <taxon>Arachnida</taxon>
        <taxon>Araneae</taxon>
        <taxon>Araneomorphae</taxon>
        <taxon>Entelegynae</taxon>
        <taxon>Araneoidea</taxon>
        <taxon>Araneidae</taxon>
        <taxon>Caerostris</taxon>
    </lineage>
</organism>
<dbReference type="Proteomes" id="UP001054945">
    <property type="component" value="Unassembled WGS sequence"/>
</dbReference>
<dbReference type="EMBL" id="BPLR01016233">
    <property type="protein sequence ID" value="GIY82295.1"/>
    <property type="molecule type" value="Genomic_DNA"/>
</dbReference>
<evidence type="ECO:0000313" key="1">
    <source>
        <dbReference type="EMBL" id="GIY82295.1"/>
    </source>
</evidence>
<evidence type="ECO:0000313" key="2">
    <source>
        <dbReference type="Proteomes" id="UP001054945"/>
    </source>
</evidence>
<proteinExistence type="predicted"/>
<keyword evidence="2" id="KW-1185">Reference proteome</keyword>
<gene>
    <name evidence="1" type="ORF">CEXT_3071</name>
</gene>